<sequence>MKHIRGRISTRKLGHSLLNRLRSDKGAWGMLGSMDAWIRKRETPPPEFLAYRQFIHSSNNPPRPVTPRSP</sequence>
<evidence type="ECO:0000313" key="2">
    <source>
        <dbReference type="Proteomes" id="UP000190774"/>
    </source>
</evidence>
<name>A0A1T4XZ69_9BACT</name>
<dbReference type="AlphaFoldDB" id="A0A1T4XZ69"/>
<accession>A0A1T4XZ69</accession>
<reference evidence="2" key="1">
    <citation type="submission" date="2017-02" db="EMBL/GenBank/DDBJ databases">
        <authorList>
            <person name="Varghese N."/>
            <person name="Submissions S."/>
        </authorList>
    </citation>
    <scope>NUCLEOTIDE SEQUENCE [LARGE SCALE GENOMIC DNA]</scope>
    <source>
        <strain evidence="2">ATCC 700200</strain>
    </source>
</reference>
<dbReference type="EMBL" id="FUYE01000006">
    <property type="protein sequence ID" value="SKA94361.1"/>
    <property type="molecule type" value="Genomic_DNA"/>
</dbReference>
<protein>
    <submittedName>
        <fullName evidence="1">Uncharacterized protein</fullName>
    </submittedName>
</protein>
<proteinExistence type="predicted"/>
<keyword evidence="2" id="KW-1185">Reference proteome</keyword>
<dbReference type="Proteomes" id="UP000190774">
    <property type="component" value="Unassembled WGS sequence"/>
</dbReference>
<organism evidence="1 2">
    <name type="scientific">Prosthecobacter debontii</name>
    <dbReference type="NCBI Taxonomy" id="48467"/>
    <lineage>
        <taxon>Bacteria</taxon>
        <taxon>Pseudomonadati</taxon>
        <taxon>Verrucomicrobiota</taxon>
        <taxon>Verrucomicrobiia</taxon>
        <taxon>Verrucomicrobiales</taxon>
        <taxon>Verrucomicrobiaceae</taxon>
        <taxon>Prosthecobacter</taxon>
    </lineage>
</organism>
<gene>
    <name evidence="1" type="ORF">SAMN02745166_02147</name>
</gene>
<evidence type="ECO:0000313" key="1">
    <source>
        <dbReference type="EMBL" id="SKA94361.1"/>
    </source>
</evidence>